<protein>
    <submittedName>
        <fullName evidence="3">Cyclophil_like2 domain-containing protein</fullName>
    </submittedName>
</protein>
<reference evidence="1 2" key="2">
    <citation type="submission" date="2018-11" db="EMBL/GenBank/DDBJ databases">
        <authorList>
            <consortium name="Pathogen Informatics"/>
        </authorList>
    </citation>
    <scope>NUCLEOTIDE SEQUENCE [LARGE SCALE GENOMIC DNA]</scope>
</reference>
<gene>
    <name evidence="1" type="ORF">GPUH_LOCUS10411</name>
</gene>
<dbReference type="EMBL" id="UYRT01077962">
    <property type="protein sequence ID" value="VDN17405.1"/>
    <property type="molecule type" value="Genomic_DNA"/>
</dbReference>
<reference evidence="3" key="1">
    <citation type="submission" date="2016-06" db="UniProtKB">
        <authorList>
            <consortium name="WormBaseParasite"/>
        </authorList>
    </citation>
    <scope>IDENTIFICATION</scope>
</reference>
<proteinExistence type="predicted"/>
<evidence type="ECO:0000313" key="2">
    <source>
        <dbReference type="Proteomes" id="UP000271098"/>
    </source>
</evidence>
<sequence length="88" mass="9658">MANGVLSRGQPPLLRNTVPVRMAKIADWNTKEIPAVSAGVTMDKIQLVINDKLLLEQLFQYTDITSPILEGYMPKANTVAGECTLDKT</sequence>
<dbReference type="AlphaFoldDB" id="A0A183DNX0"/>
<evidence type="ECO:0000313" key="3">
    <source>
        <dbReference type="WBParaSite" id="GPUH_0001042401-mRNA-1"/>
    </source>
</evidence>
<name>A0A183DNX0_9BILA</name>
<evidence type="ECO:0000313" key="1">
    <source>
        <dbReference type="EMBL" id="VDN17405.1"/>
    </source>
</evidence>
<dbReference type="WBParaSite" id="GPUH_0001042401-mRNA-1">
    <property type="protein sequence ID" value="GPUH_0001042401-mRNA-1"/>
    <property type="gene ID" value="GPUH_0001042401"/>
</dbReference>
<dbReference type="Proteomes" id="UP000271098">
    <property type="component" value="Unassembled WGS sequence"/>
</dbReference>
<organism evidence="3">
    <name type="scientific">Gongylonema pulchrum</name>
    <dbReference type="NCBI Taxonomy" id="637853"/>
    <lineage>
        <taxon>Eukaryota</taxon>
        <taxon>Metazoa</taxon>
        <taxon>Ecdysozoa</taxon>
        <taxon>Nematoda</taxon>
        <taxon>Chromadorea</taxon>
        <taxon>Rhabditida</taxon>
        <taxon>Spirurina</taxon>
        <taxon>Spiruromorpha</taxon>
        <taxon>Spiruroidea</taxon>
        <taxon>Gongylonematidae</taxon>
        <taxon>Gongylonema</taxon>
    </lineage>
</organism>
<keyword evidence="2" id="KW-1185">Reference proteome</keyword>
<accession>A0A183DNX0</accession>